<name>A0A9E8MMZ6_9MICO</name>
<protein>
    <recommendedName>
        <fullName evidence="5">Fimbrial assembly protein (PilN)</fullName>
    </recommendedName>
</protein>
<dbReference type="Proteomes" id="UP001164706">
    <property type="component" value="Chromosome"/>
</dbReference>
<evidence type="ECO:0000256" key="2">
    <source>
        <dbReference type="SAM" id="Phobius"/>
    </source>
</evidence>
<dbReference type="EMBL" id="CP113089">
    <property type="protein sequence ID" value="WAB82650.1"/>
    <property type="molecule type" value="Genomic_DNA"/>
</dbReference>
<organism evidence="3 4">
    <name type="scientific">Microcella daejeonensis</name>
    <dbReference type="NCBI Taxonomy" id="2994971"/>
    <lineage>
        <taxon>Bacteria</taxon>
        <taxon>Bacillati</taxon>
        <taxon>Actinomycetota</taxon>
        <taxon>Actinomycetes</taxon>
        <taxon>Micrococcales</taxon>
        <taxon>Microbacteriaceae</taxon>
        <taxon>Microcella</taxon>
    </lineage>
</organism>
<reference evidence="3" key="1">
    <citation type="submission" date="2022-11" db="EMBL/GenBank/DDBJ databases">
        <title>Description of Microcella daejonensis nov. sp, isolated from riverside soil.</title>
        <authorList>
            <person name="Molina K.M."/>
            <person name="Kim S.B."/>
        </authorList>
    </citation>
    <scope>NUCLEOTIDE SEQUENCE</scope>
    <source>
        <strain evidence="3">MMS21-STM12</strain>
    </source>
</reference>
<evidence type="ECO:0000313" key="3">
    <source>
        <dbReference type="EMBL" id="WAB82650.1"/>
    </source>
</evidence>
<evidence type="ECO:0000256" key="1">
    <source>
        <dbReference type="SAM" id="MobiDB-lite"/>
    </source>
</evidence>
<gene>
    <name evidence="3" type="ORF">OVN18_06530</name>
</gene>
<sequence length="251" mass="26024">MSGRSGAVSTELVIGGTARVDLLPNEVRVAQRGARQRVWLGVAVVAAVLITAGGYGAAKVTSIAAALELSREQDRTVALLAEQAQYAELRTLTGTRQALEDARIAGAFSEIDWMARVAEVQAALPADAVIIEMSLDSGDAMVAYPQPTTPFAAPVKAVMTFTAVTPSVPRVSDWLDALETSVTGFSASATSGVAWSEELQLYTTGIGVGVTEGAWSGRYIPDEVIAALQDQAAQTPVEATDDTTDAAGGTP</sequence>
<dbReference type="KEGG" id="mdb:OVN18_06530"/>
<feature type="transmembrane region" description="Helical" evidence="2">
    <location>
        <begin position="38"/>
        <end position="58"/>
    </location>
</feature>
<keyword evidence="2" id="KW-0812">Transmembrane</keyword>
<keyword evidence="2" id="KW-0472">Membrane</keyword>
<keyword evidence="2" id="KW-1133">Transmembrane helix</keyword>
<accession>A0A9E8MMZ6</accession>
<proteinExistence type="predicted"/>
<keyword evidence="4" id="KW-1185">Reference proteome</keyword>
<evidence type="ECO:0008006" key="5">
    <source>
        <dbReference type="Google" id="ProtNLM"/>
    </source>
</evidence>
<dbReference type="RefSeq" id="WP_267738833.1">
    <property type="nucleotide sequence ID" value="NZ_CP113089.1"/>
</dbReference>
<evidence type="ECO:0000313" key="4">
    <source>
        <dbReference type="Proteomes" id="UP001164706"/>
    </source>
</evidence>
<feature type="region of interest" description="Disordered" evidence="1">
    <location>
        <begin position="232"/>
        <end position="251"/>
    </location>
</feature>
<dbReference type="AlphaFoldDB" id="A0A9E8MMZ6"/>